<sequence>GRIYLAGMSKINLNNFKKKKKEWLSPYRKNWSFYTWIINILTR</sequence>
<feature type="non-terminal residue" evidence="1">
    <location>
        <position position="1"/>
    </location>
</feature>
<accession>A0A091EFJ8</accession>
<reference evidence="1 2" key="1">
    <citation type="submission" date="2014-04" db="EMBL/GenBank/DDBJ databases">
        <title>Genome evolution of avian class.</title>
        <authorList>
            <person name="Zhang G."/>
            <person name="Li C."/>
        </authorList>
    </citation>
    <scope>NUCLEOTIDE SEQUENCE [LARGE SCALE GENOMIC DNA]</scope>
    <source>
        <strain evidence="1">BGI_N302</strain>
    </source>
</reference>
<dbReference type="AlphaFoldDB" id="A0A091EFJ8"/>
<proteinExistence type="predicted"/>
<gene>
    <name evidence="1" type="ORF">N302_15029</name>
</gene>
<evidence type="ECO:0000313" key="1">
    <source>
        <dbReference type="EMBL" id="KFO55189.1"/>
    </source>
</evidence>
<dbReference type="Proteomes" id="UP000052976">
    <property type="component" value="Unassembled WGS sequence"/>
</dbReference>
<protein>
    <submittedName>
        <fullName evidence="1">Uncharacterized protein</fullName>
    </submittedName>
</protein>
<organism evidence="1 2">
    <name type="scientific">Corvus brachyrhynchos</name>
    <name type="common">American crow</name>
    <dbReference type="NCBI Taxonomy" id="85066"/>
    <lineage>
        <taxon>Eukaryota</taxon>
        <taxon>Metazoa</taxon>
        <taxon>Chordata</taxon>
        <taxon>Craniata</taxon>
        <taxon>Vertebrata</taxon>
        <taxon>Euteleostomi</taxon>
        <taxon>Archelosauria</taxon>
        <taxon>Archosauria</taxon>
        <taxon>Dinosauria</taxon>
        <taxon>Saurischia</taxon>
        <taxon>Theropoda</taxon>
        <taxon>Coelurosauria</taxon>
        <taxon>Aves</taxon>
        <taxon>Neognathae</taxon>
        <taxon>Neoaves</taxon>
        <taxon>Telluraves</taxon>
        <taxon>Australaves</taxon>
        <taxon>Passeriformes</taxon>
        <taxon>Corvoidea</taxon>
        <taxon>Corvidae</taxon>
        <taxon>Corvus</taxon>
    </lineage>
</organism>
<name>A0A091EFJ8_CORBR</name>
<keyword evidence="2" id="KW-1185">Reference proteome</keyword>
<evidence type="ECO:0000313" key="2">
    <source>
        <dbReference type="Proteomes" id="UP000052976"/>
    </source>
</evidence>
<feature type="non-terminal residue" evidence="1">
    <location>
        <position position="43"/>
    </location>
</feature>
<dbReference type="EMBL" id="KK718216">
    <property type="protein sequence ID" value="KFO55189.1"/>
    <property type="molecule type" value="Genomic_DNA"/>
</dbReference>